<evidence type="ECO:0000313" key="3">
    <source>
        <dbReference type="Proteomes" id="UP000034316"/>
    </source>
</evidence>
<keyword evidence="1" id="KW-0472">Membrane</keyword>
<dbReference type="Proteomes" id="UP000034316">
    <property type="component" value="Unassembled WGS sequence"/>
</dbReference>
<dbReference type="STRING" id="1618333.UR93_C0001G0055"/>
<feature type="transmembrane region" description="Helical" evidence="1">
    <location>
        <begin position="21"/>
        <end position="38"/>
    </location>
</feature>
<name>A0A0G0D7H3_9BACT</name>
<evidence type="ECO:0000313" key="2">
    <source>
        <dbReference type="EMBL" id="KKP89223.1"/>
    </source>
</evidence>
<comment type="caution">
    <text evidence="2">The sequence shown here is derived from an EMBL/GenBank/DDBJ whole genome shotgun (WGS) entry which is preliminary data.</text>
</comment>
<dbReference type="SUPFAM" id="SSF51556">
    <property type="entry name" value="Metallo-dependent hydrolases"/>
    <property type="match status" value="1"/>
</dbReference>
<sequence length="366" mass="41702">MEIEQLINKQGEIVNKPKRQWLKWIGVLVLILIVLSAMEHFGLVPKKPEVQISALGKKQINCQRTFTPKYSSGPYYNGPLFDDHFHLPFSPGMRSFFVKMPTLGEGKDVTINEILCNFDREKSSGALTFYMPKSTNKVTIPQANEIKNYTDKINLFVSPAIIKPKDLEKIIKENPGLFVGIGEIGFYEFTNKWRPINGRWANEIYNISDTYNLPVMIHSGKGQQEQVENVLASYPNVTFLLHGHESAQYITELMGTFTNIYYSVDGASLYSMRGAMVRSGYDDYVAGFKNEFTSLIDEGISFWRDKIGEYPDRFILGTDRGGTGHYSEEFSQLTEEFSRAFIGGLDKSVQEKFAHQNAEKFLNINK</sequence>
<dbReference type="EMBL" id="LBRB01000001">
    <property type="protein sequence ID" value="KKP89223.1"/>
    <property type="molecule type" value="Genomic_DNA"/>
</dbReference>
<dbReference type="AlphaFoldDB" id="A0A0G0D7H3"/>
<protein>
    <submittedName>
        <fullName evidence="2">Uncharacterized protein</fullName>
    </submittedName>
</protein>
<keyword evidence="1" id="KW-0812">Transmembrane</keyword>
<proteinExistence type="predicted"/>
<keyword evidence="1" id="KW-1133">Transmembrane helix</keyword>
<dbReference type="Gene3D" id="3.20.20.140">
    <property type="entry name" value="Metal-dependent hydrolases"/>
    <property type="match status" value="1"/>
</dbReference>
<organism evidence="2 3">
    <name type="scientific">Berkelbacteria bacterium GW2011_GWA2_35_9</name>
    <dbReference type="NCBI Taxonomy" id="1618333"/>
    <lineage>
        <taxon>Bacteria</taxon>
        <taxon>Candidatus Berkelbacteria</taxon>
    </lineage>
</organism>
<gene>
    <name evidence="2" type="ORF">UR93_C0001G0055</name>
</gene>
<accession>A0A0G0D7H3</accession>
<reference evidence="2 3" key="1">
    <citation type="journal article" date="2015" name="Nature">
        <title>rRNA introns, odd ribosomes, and small enigmatic genomes across a large radiation of phyla.</title>
        <authorList>
            <person name="Brown C.T."/>
            <person name="Hug L.A."/>
            <person name="Thomas B.C."/>
            <person name="Sharon I."/>
            <person name="Castelle C.J."/>
            <person name="Singh A."/>
            <person name="Wilkins M.J."/>
            <person name="Williams K.H."/>
            <person name="Banfield J.F."/>
        </authorList>
    </citation>
    <scope>NUCLEOTIDE SEQUENCE [LARGE SCALE GENOMIC DNA]</scope>
</reference>
<evidence type="ECO:0000256" key="1">
    <source>
        <dbReference type="SAM" id="Phobius"/>
    </source>
</evidence>
<dbReference type="InterPro" id="IPR032466">
    <property type="entry name" value="Metal_Hydrolase"/>
</dbReference>